<dbReference type="AlphaFoldDB" id="A0AAE0HAX3"/>
<gene>
    <name evidence="2" type="ORF">B0H64DRAFT_403595</name>
</gene>
<feature type="signal peptide" evidence="1">
    <location>
        <begin position="1"/>
        <end position="16"/>
    </location>
</feature>
<keyword evidence="1" id="KW-0732">Signal</keyword>
<proteinExistence type="predicted"/>
<evidence type="ECO:0008006" key="4">
    <source>
        <dbReference type="Google" id="ProtNLM"/>
    </source>
</evidence>
<organism evidence="2 3">
    <name type="scientific">Chaetomium fimeti</name>
    <dbReference type="NCBI Taxonomy" id="1854472"/>
    <lineage>
        <taxon>Eukaryota</taxon>
        <taxon>Fungi</taxon>
        <taxon>Dikarya</taxon>
        <taxon>Ascomycota</taxon>
        <taxon>Pezizomycotina</taxon>
        <taxon>Sordariomycetes</taxon>
        <taxon>Sordariomycetidae</taxon>
        <taxon>Sordariales</taxon>
        <taxon>Chaetomiaceae</taxon>
        <taxon>Chaetomium</taxon>
    </lineage>
</organism>
<reference evidence="2" key="1">
    <citation type="journal article" date="2023" name="Mol. Phylogenet. Evol.">
        <title>Genome-scale phylogeny and comparative genomics of the fungal order Sordariales.</title>
        <authorList>
            <person name="Hensen N."/>
            <person name="Bonometti L."/>
            <person name="Westerberg I."/>
            <person name="Brannstrom I.O."/>
            <person name="Guillou S."/>
            <person name="Cros-Aarteil S."/>
            <person name="Calhoun S."/>
            <person name="Haridas S."/>
            <person name="Kuo A."/>
            <person name="Mondo S."/>
            <person name="Pangilinan J."/>
            <person name="Riley R."/>
            <person name="LaButti K."/>
            <person name="Andreopoulos B."/>
            <person name="Lipzen A."/>
            <person name="Chen C."/>
            <person name="Yan M."/>
            <person name="Daum C."/>
            <person name="Ng V."/>
            <person name="Clum A."/>
            <person name="Steindorff A."/>
            <person name="Ohm R.A."/>
            <person name="Martin F."/>
            <person name="Silar P."/>
            <person name="Natvig D.O."/>
            <person name="Lalanne C."/>
            <person name="Gautier V."/>
            <person name="Ament-Velasquez S.L."/>
            <person name="Kruys A."/>
            <person name="Hutchinson M.I."/>
            <person name="Powell A.J."/>
            <person name="Barry K."/>
            <person name="Miller A.N."/>
            <person name="Grigoriev I.V."/>
            <person name="Debuchy R."/>
            <person name="Gladieux P."/>
            <person name="Hiltunen Thoren M."/>
            <person name="Johannesson H."/>
        </authorList>
    </citation>
    <scope>NUCLEOTIDE SEQUENCE</scope>
    <source>
        <strain evidence="2">CBS 168.71</strain>
    </source>
</reference>
<dbReference type="GeneID" id="87841269"/>
<protein>
    <recommendedName>
        <fullName evidence="4">Secreted protein</fullName>
    </recommendedName>
</protein>
<dbReference type="Proteomes" id="UP001278766">
    <property type="component" value="Unassembled WGS sequence"/>
</dbReference>
<keyword evidence="3" id="KW-1185">Reference proteome</keyword>
<evidence type="ECO:0000313" key="3">
    <source>
        <dbReference type="Proteomes" id="UP001278766"/>
    </source>
</evidence>
<dbReference type="RefSeq" id="XP_062656657.1">
    <property type="nucleotide sequence ID" value="XM_062804321.1"/>
</dbReference>
<accession>A0AAE0HAX3</accession>
<dbReference type="EMBL" id="JAUEPN010000006">
    <property type="protein sequence ID" value="KAK3293143.1"/>
    <property type="molecule type" value="Genomic_DNA"/>
</dbReference>
<name>A0AAE0HAX3_9PEZI</name>
<evidence type="ECO:0000256" key="1">
    <source>
        <dbReference type="SAM" id="SignalP"/>
    </source>
</evidence>
<reference evidence="2" key="2">
    <citation type="submission" date="2023-06" db="EMBL/GenBank/DDBJ databases">
        <authorList>
            <consortium name="Lawrence Berkeley National Laboratory"/>
            <person name="Haridas S."/>
            <person name="Hensen N."/>
            <person name="Bonometti L."/>
            <person name="Westerberg I."/>
            <person name="Brannstrom I.O."/>
            <person name="Guillou S."/>
            <person name="Cros-Aarteil S."/>
            <person name="Calhoun S."/>
            <person name="Kuo A."/>
            <person name="Mondo S."/>
            <person name="Pangilinan J."/>
            <person name="Riley R."/>
            <person name="Labutti K."/>
            <person name="Andreopoulos B."/>
            <person name="Lipzen A."/>
            <person name="Chen C."/>
            <person name="Yanf M."/>
            <person name="Daum C."/>
            <person name="Ng V."/>
            <person name="Clum A."/>
            <person name="Steindorff A."/>
            <person name="Ohm R."/>
            <person name="Martin F."/>
            <person name="Silar P."/>
            <person name="Natvig D."/>
            <person name="Lalanne C."/>
            <person name="Gautier V."/>
            <person name="Ament-Velasquez S.L."/>
            <person name="Kruys A."/>
            <person name="Hutchinson M.I."/>
            <person name="Powell A.J."/>
            <person name="Barry K."/>
            <person name="Miller A.N."/>
            <person name="Grigoriev I.V."/>
            <person name="Debuchy R."/>
            <person name="Gladieux P."/>
            <person name="Thoren M.H."/>
            <person name="Johannesson H."/>
        </authorList>
    </citation>
    <scope>NUCLEOTIDE SEQUENCE</scope>
    <source>
        <strain evidence="2">CBS 168.71</strain>
    </source>
</reference>
<evidence type="ECO:0000313" key="2">
    <source>
        <dbReference type="EMBL" id="KAK3293143.1"/>
    </source>
</evidence>
<feature type="chain" id="PRO_5042223765" description="Secreted protein" evidence="1">
    <location>
        <begin position="17"/>
        <end position="83"/>
    </location>
</feature>
<sequence length="83" mass="9221">MISLLCFLFRMCLYHASLSGLRLSYTWYYTRDGVLTRGPRSGLSLPTAPKLVSPITSTTPRMGSVECSHSHGFCFCILRDADG</sequence>
<comment type="caution">
    <text evidence="2">The sequence shown here is derived from an EMBL/GenBank/DDBJ whole genome shotgun (WGS) entry which is preliminary data.</text>
</comment>